<name>A0ABX2D6H5_9CYAN</name>
<dbReference type="Gene3D" id="3.40.50.880">
    <property type="match status" value="1"/>
</dbReference>
<evidence type="ECO:0000313" key="1">
    <source>
        <dbReference type="EMBL" id="NQE38242.1"/>
    </source>
</evidence>
<gene>
    <name evidence="1" type="ORF">E5S67_06027</name>
</gene>
<dbReference type="EMBL" id="SRRZ01000194">
    <property type="protein sequence ID" value="NQE38242.1"/>
    <property type="molecule type" value="Genomic_DNA"/>
</dbReference>
<keyword evidence="2" id="KW-1185">Reference proteome</keyword>
<accession>A0ABX2D6H5</accession>
<reference evidence="1 2" key="1">
    <citation type="journal article" date="2020" name="Sci. Rep.">
        <title>A novel cyanobacterial geosmin producer, revising GeoA distribution and dispersion patterns in Bacteria.</title>
        <authorList>
            <person name="Churro C."/>
            <person name="Semedo-Aguiar A.P."/>
            <person name="Silva A.D."/>
            <person name="Pereira-Leal J.B."/>
            <person name="Leite R.B."/>
        </authorList>
    </citation>
    <scope>NUCLEOTIDE SEQUENCE [LARGE SCALE GENOMIC DNA]</scope>
    <source>
        <strain evidence="1 2">IPMA8</strain>
    </source>
</reference>
<dbReference type="Proteomes" id="UP000702425">
    <property type="component" value="Unassembled WGS sequence"/>
</dbReference>
<sequence>MSIQSIKVQQYTTTTAHWRLTPGYLHEGRSNFESAHILLGRFLADRTSEDPLLEKELFASDGIFEWGHAKPLEKVINSQSDLEFLLLHPNLLRNCITIIEPWEHVGVNANGEDVRASKNVAYIAQKVADMDSVLLPVWSTGVLAPEIVVPAINSGYAVVVEGGHPSTYDASTWTSPACPREDMFALVEKLLISRSPTSAPAIFICVGHQLAAECHIRLIRRAVKQVLNMTSLERDKESKALRSLQEVCQRIEAMGKTLEVKKRDGRVVATGWNDEHFAVTRNELKEVGDRVLLPYQSPDGDALGIPWEIIHAHDVTADSHEGVIDTTIQYEARVSISMFHSDEVNEEAILFANWAFRSIHDAIVPYRHIIAGSSLSWLIQLPDAIEILCSTAEEDGEIVTECSATCINYKDFETKKIRRSFTCQFHPELLSDLRAIGNSKAPSYSTLKNDDGVRLFVRLLYAGMQE</sequence>
<comment type="caution">
    <text evidence="1">The sequence shown here is derived from an EMBL/GenBank/DDBJ whole genome shotgun (WGS) entry which is preliminary data.</text>
</comment>
<dbReference type="InterPro" id="IPR029062">
    <property type="entry name" value="Class_I_gatase-like"/>
</dbReference>
<organism evidence="1 2">
    <name type="scientific">Microcoleus asticus IPMA8</name>
    <dbReference type="NCBI Taxonomy" id="2563858"/>
    <lineage>
        <taxon>Bacteria</taxon>
        <taxon>Bacillati</taxon>
        <taxon>Cyanobacteriota</taxon>
        <taxon>Cyanophyceae</taxon>
        <taxon>Oscillatoriophycideae</taxon>
        <taxon>Oscillatoriales</taxon>
        <taxon>Microcoleaceae</taxon>
        <taxon>Microcoleus</taxon>
        <taxon>Microcoleus asticus</taxon>
    </lineage>
</organism>
<dbReference type="RefSeq" id="WP_172192844.1">
    <property type="nucleotide sequence ID" value="NZ_CAWPPK010000106.1"/>
</dbReference>
<evidence type="ECO:0000313" key="2">
    <source>
        <dbReference type="Proteomes" id="UP000702425"/>
    </source>
</evidence>
<protein>
    <submittedName>
        <fullName evidence="1">Uncharacterized protein</fullName>
    </submittedName>
</protein>
<proteinExistence type="predicted"/>